<keyword evidence="1" id="KW-0732">Signal</keyword>
<gene>
    <name evidence="2" type="ORF">HELGO_WM49511</name>
</gene>
<organism evidence="2">
    <name type="scientific">uncultured Aureispira sp</name>
    <dbReference type="NCBI Taxonomy" id="1331704"/>
    <lineage>
        <taxon>Bacteria</taxon>
        <taxon>Pseudomonadati</taxon>
        <taxon>Bacteroidota</taxon>
        <taxon>Saprospiria</taxon>
        <taxon>Saprospirales</taxon>
        <taxon>Saprospiraceae</taxon>
        <taxon>Aureispira</taxon>
        <taxon>environmental samples</taxon>
    </lineage>
</organism>
<proteinExistence type="predicted"/>
<evidence type="ECO:0008006" key="3">
    <source>
        <dbReference type="Google" id="ProtNLM"/>
    </source>
</evidence>
<protein>
    <recommendedName>
        <fullName evidence="3">DUF1795 domain-containing protein</fullName>
    </recommendedName>
</protein>
<feature type="chain" id="PRO_5028388229" description="DUF1795 domain-containing protein" evidence="1">
    <location>
        <begin position="22"/>
        <end position="163"/>
    </location>
</feature>
<feature type="signal peptide" evidence="1">
    <location>
        <begin position="1"/>
        <end position="21"/>
    </location>
</feature>
<reference evidence="2" key="1">
    <citation type="submission" date="2020-01" db="EMBL/GenBank/DDBJ databases">
        <authorList>
            <person name="Meier V. D."/>
            <person name="Meier V D."/>
        </authorList>
    </citation>
    <scope>NUCLEOTIDE SEQUENCE</scope>
    <source>
        <strain evidence="2">HLG_WM_MAG_10</strain>
    </source>
</reference>
<dbReference type="Gene3D" id="3.40.1000.10">
    <property type="entry name" value="Mog1/PsbP, alpha/beta/alpha sandwich"/>
    <property type="match status" value="1"/>
</dbReference>
<evidence type="ECO:0000313" key="2">
    <source>
        <dbReference type="EMBL" id="CAA6824925.1"/>
    </source>
</evidence>
<sequence length="163" mass="18435">MKTFFCIFLFSFTLANANLHAQVKHNLYTYQAAQVEFWYPNEWQILEEENVATLQNRDGSLSITFSIMEADQIEEALIELEAIIQTQLTQPQITTDPEIVELNGMMGVVSELEGSINGSPVQLGVFIIDSPQNVLLVLGMGHELTLQKHNRMLDKIIKSIKPI</sequence>
<dbReference type="EMBL" id="CACVAQ010000355">
    <property type="protein sequence ID" value="CAA6824925.1"/>
    <property type="molecule type" value="Genomic_DNA"/>
</dbReference>
<evidence type="ECO:0000256" key="1">
    <source>
        <dbReference type="SAM" id="SignalP"/>
    </source>
</evidence>
<accession>A0A6S6TZT4</accession>
<name>A0A6S6TZT4_9BACT</name>
<dbReference type="AlphaFoldDB" id="A0A6S6TZT4"/>